<proteinExistence type="predicted"/>
<dbReference type="InterPro" id="IPR036365">
    <property type="entry name" value="PGBD-like_sf"/>
</dbReference>
<dbReference type="SUPFAM" id="SSF55846">
    <property type="entry name" value="N-acetylmuramoyl-L-alanine amidase-like"/>
    <property type="match status" value="1"/>
</dbReference>
<dbReference type="InterPro" id="IPR036366">
    <property type="entry name" value="PGBDSf"/>
</dbReference>
<dbReference type="GO" id="GO:0009253">
    <property type="term" value="P:peptidoglycan catabolic process"/>
    <property type="evidence" value="ECO:0007669"/>
    <property type="project" value="InterPro"/>
</dbReference>
<organism evidence="3 4">
    <name type="scientific">Paracoccus laeviglucosivorans</name>
    <dbReference type="NCBI Taxonomy" id="1197861"/>
    <lineage>
        <taxon>Bacteria</taxon>
        <taxon>Pseudomonadati</taxon>
        <taxon>Pseudomonadota</taxon>
        <taxon>Alphaproteobacteria</taxon>
        <taxon>Rhodobacterales</taxon>
        <taxon>Paracoccaceae</taxon>
        <taxon>Paracoccus</taxon>
    </lineage>
</organism>
<evidence type="ECO:0000313" key="4">
    <source>
        <dbReference type="Proteomes" id="UP000319014"/>
    </source>
</evidence>
<dbReference type="SUPFAM" id="SSF53955">
    <property type="entry name" value="Lysozyme-like"/>
    <property type="match status" value="1"/>
</dbReference>
<evidence type="ECO:0000313" key="3">
    <source>
        <dbReference type="EMBL" id="SMO93974.1"/>
    </source>
</evidence>
<dbReference type="SUPFAM" id="SSF47090">
    <property type="entry name" value="PGBD-like"/>
    <property type="match status" value="1"/>
</dbReference>
<name>A0A521FD70_9RHOB</name>
<evidence type="ECO:0000259" key="2">
    <source>
        <dbReference type="SMART" id="SM00644"/>
    </source>
</evidence>
<feature type="region of interest" description="Disordered" evidence="1">
    <location>
        <begin position="78"/>
        <end position="111"/>
    </location>
</feature>
<dbReference type="SMART" id="SM00644">
    <property type="entry name" value="Ami_2"/>
    <property type="match status" value="1"/>
</dbReference>
<accession>A0A521FD70</accession>
<dbReference type="Gene3D" id="1.10.530.10">
    <property type="match status" value="1"/>
</dbReference>
<dbReference type="EMBL" id="FXTK01000020">
    <property type="protein sequence ID" value="SMO93974.1"/>
    <property type="molecule type" value="Genomic_DNA"/>
</dbReference>
<dbReference type="Gene3D" id="3.40.80.10">
    <property type="entry name" value="Peptidoglycan recognition protein-like"/>
    <property type="match status" value="1"/>
</dbReference>
<dbReference type="CDD" id="cd06583">
    <property type="entry name" value="PGRP"/>
    <property type="match status" value="1"/>
</dbReference>
<evidence type="ECO:0000256" key="1">
    <source>
        <dbReference type="SAM" id="MobiDB-lite"/>
    </source>
</evidence>
<keyword evidence="4" id="KW-1185">Reference proteome</keyword>
<dbReference type="InterPro" id="IPR002477">
    <property type="entry name" value="Peptidoglycan-bd-like"/>
</dbReference>
<sequence>MNATILRFAGLPMMRGAQVFALQSRLVDLAMLPVEDWDGLFGPRTDAAVRALQARLGLAQTGLADPQTLARLSELERGANGPAPQEPAKEPAPMPAQTAQRPPHRPLTGLDALDLPPARATRIILHWTGGSARASELDRQHYHFCIEQSGDIVAGNRSIADNDSTQDGRYAAHTLNCNTRAIGVALCGMAGAVEKPFHPGRAPIVERQITVLAALVARLCQHYDIPVTPETVLGHGEVYTNLNIKQKGKWDPLVLPWRPDLSKRDTGAFLRAEISRALTAAQPDDAVTEPEGSYDLVIGNRRLENAGIPDDGEDWIRLDQLLRATGWQRDKNDDDPGDTDRSGSALIRADGAQAHVDLRRVGAEDQIDLQDLVEGFNLKLRVQPDGTRWLDGTPNSAGKTHAGAAMNIVTVARGQTLRDIARRHLGSADRWGDIRTIEGNEFSENSARNLAAGAQVLVPAGVAKASAKVNGAAPALTAVQPPSQQLIAGLSQAVSSSHRDAANTAIPLILKACAAHGISDPSHLGYVLATAEHESGFGKWLEEKWEPTADQRKYQGRFGNIDDGDGERFRGRGYAQITFRDNYIRYGKALGLPLETQPGLAAQPQHAANLIALGMGRLGYTKGYPVLEDFGLGREFDFVNARRIINGDSKRPHKKSGQTIGDYLARRGRGFADIIREARP</sequence>
<dbReference type="Pfam" id="PF01510">
    <property type="entry name" value="Amidase_2"/>
    <property type="match status" value="1"/>
</dbReference>
<feature type="domain" description="N-acetylmuramoyl-L-alanine amidase" evidence="2">
    <location>
        <begin position="110"/>
        <end position="253"/>
    </location>
</feature>
<dbReference type="Gene3D" id="1.10.101.10">
    <property type="entry name" value="PGBD-like superfamily/PGBD"/>
    <property type="match status" value="1"/>
</dbReference>
<dbReference type="AlphaFoldDB" id="A0A521FD70"/>
<dbReference type="GO" id="GO:0008745">
    <property type="term" value="F:N-acetylmuramoyl-L-alanine amidase activity"/>
    <property type="evidence" value="ECO:0007669"/>
    <property type="project" value="InterPro"/>
</dbReference>
<dbReference type="RefSeq" id="WP_185958733.1">
    <property type="nucleotide sequence ID" value="NZ_FXTK01000020.1"/>
</dbReference>
<dbReference type="InterPro" id="IPR036505">
    <property type="entry name" value="Amidase/PGRP_sf"/>
</dbReference>
<protein>
    <submittedName>
        <fullName evidence="3">Predicted chitinase</fullName>
    </submittedName>
</protein>
<dbReference type="InterPro" id="IPR023346">
    <property type="entry name" value="Lysozyme-like_dom_sf"/>
</dbReference>
<dbReference type="InterPro" id="IPR002502">
    <property type="entry name" value="Amidase_domain"/>
</dbReference>
<dbReference type="Proteomes" id="UP000319014">
    <property type="component" value="Unassembled WGS sequence"/>
</dbReference>
<gene>
    <name evidence="3" type="ORF">SAMN06265221_12055</name>
</gene>
<reference evidence="3 4" key="1">
    <citation type="submission" date="2017-05" db="EMBL/GenBank/DDBJ databases">
        <authorList>
            <person name="Varghese N."/>
            <person name="Submissions S."/>
        </authorList>
    </citation>
    <scope>NUCLEOTIDE SEQUENCE [LARGE SCALE GENOMIC DNA]</scope>
    <source>
        <strain evidence="3 4">DSM 100094</strain>
    </source>
</reference>
<dbReference type="Pfam" id="PF01471">
    <property type="entry name" value="PG_binding_1"/>
    <property type="match status" value="1"/>
</dbReference>